<dbReference type="RefSeq" id="WP_271266497.1">
    <property type="nucleotide sequence ID" value="NZ_JAMGZJ010000067.1"/>
</dbReference>
<dbReference type="AlphaFoldDB" id="A0A9J6QB16"/>
<dbReference type="InterPro" id="IPR018961">
    <property type="entry name" value="DnaJ_homolog_subfam-C_membr-28"/>
</dbReference>
<dbReference type="Pfam" id="PF09350">
    <property type="entry name" value="DJC28_CD"/>
    <property type="match status" value="1"/>
</dbReference>
<name>A0A9J6QB16_9ENTR</name>
<evidence type="ECO:0000259" key="1">
    <source>
        <dbReference type="Pfam" id="PF09350"/>
    </source>
</evidence>
<feature type="domain" description="DnaJ homologue subfamily C member 28 conserved" evidence="1">
    <location>
        <begin position="7"/>
        <end position="73"/>
    </location>
</feature>
<accession>A0A9J6QB16</accession>
<organism evidence="2 3">
    <name type="scientific">Silvania confinis</name>
    <dbReference type="NCBI Taxonomy" id="2926470"/>
    <lineage>
        <taxon>Bacteria</taxon>
        <taxon>Pseudomonadati</taxon>
        <taxon>Pseudomonadota</taxon>
        <taxon>Gammaproteobacteria</taxon>
        <taxon>Enterobacterales</taxon>
        <taxon>Enterobacteriaceae</taxon>
        <taxon>Silvania</taxon>
    </lineage>
</organism>
<evidence type="ECO:0000313" key="2">
    <source>
        <dbReference type="EMBL" id="MCU6667876.1"/>
    </source>
</evidence>
<dbReference type="NCBIfam" id="NF007572">
    <property type="entry name" value="PRK10203.1"/>
    <property type="match status" value="1"/>
</dbReference>
<protein>
    <submittedName>
        <fullName evidence="2">DUF1992 domain-containing protein</fullName>
    </submittedName>
</protein>
<comment type="caution">
    <text evidence="2">The sequence shown here is derived from an EMBL/GenBank/DDBJ whole genome shotgun (WGS) entry which is preliminary data.</text>
</comment>
<dbReference type="EMBL" id="JAMGZJ010000067">
    <property type="protein sequence ID" value="MCU6667876.1"/>
    <property type="molecule type" value="Genomic_DNA"/>
</dbReference>
<evidence type="ECO:0000313" key="3">
    <source>
        <dbReference type="Proteomes" id="UP001061282"/>
    </source>
</evidence>
<dbReference type="PANTHER" id="PTHR39158">
    <property type="entry name" value="OS08G0560600 PROTEIN"/>
    <property type="match status" value="1"/>
</dbReference>
<dbReference type="InterPro" id="IPR052573">
    <property type="entry name" value="DnaJ_C_subfamily_28"/>
</dbReference>
<dbReference type="Proteomes" id="UP001061282">
    <property type="component" value="Unassembled WGS sequence"/>
</dbReference>
<gene>
    <name evidence="2" type="ORF">M8013_03760</name>
</gene>
<sequence>MWLLDLWAERYILDAQRKGEFDNLQGSGEPLMLDDDSHVPADLRASYRVLKNAGYLPPELEQRKEAIELARLLSTVRRESADYTGYSRRLVLLELKLRQAGMSTDFLQGDYSGRLLQKLNEE</sequence>
<keyword evidence="3" id="KW-1185">Reference proteome</keyword>
<dbReference type="PANTHER" id="PTHR39158:SF1">
    <property type="entry name" value="DNAJ HOMOLOG SUBFAMILY C MEMBER 28"/>
    <property type="match status" value="1"/>
</dbReference>
<proteinExistence type="predicted"/>
<reference evidence="2" key="1">
    <citation type="submission" date="2022-05" db="EMBL/GenBank/DDBJ databases">
        <title>Description of a novel species of Leclercia; Leclercia tamurae and the Proposal for a Novel Genus Silvania gen. nov. Containing Two Novel Species Silvania hatchlandensis sp. nov. and Silvania confinis sp. nov. Isolated from the Rhizosphere of Oak.</title>
        <authorList>
            <person name="Maddock D.W."/>
            <person name="Brady C.L."/>
            <person name="Denman S."/>
            <person name="Arnold D."/>
        </authorList>
    </citation>
    <scope>NUCLEOTIDE SEQUENCE</scope>
    <source>
        <strain evidence="2">H4N4</strain>
    </source>
</reference>